<dbReference type="GO" id="GO:0032259">
    <property type="term" value="P:methylation"/>
    <property type="evidence" value="ECO:0007669"/>
    <property type="project" value="UniProtKB-KW"/>
</dbReference>
<evidence type="ECO:0000313" key="2">
    <source>
        <dbReference type="EMBL" id="RKN18655.1"/>
    </source>
</evidence>
<dbReference type="GO" id="GO:0008168">
    <property type="term" value="F:methyltransferase activity"/>
    <property type="evidence" value="ECO:0007669"/>
    <property type="project" value="UniProtKB-KW"/>
</dbReference>
<dbReference type="EMBL" id="RBDY01000018">
    <property type="protein sequence ID" value="RKN18655.1"/>
    <property type="molecule type" value="Genomic_DNA"/>
</dbReference>
<accession>A0A3A9VZ94</accession>
<reference evidence="3 4" key="1">
    <citation type="submission" date="2018-09" db="EMBL/GenBank/DDBJ databases">
        <title>Streptomyces sp. nov. DS1-2, an endophytic actinomycete isolated from roots of Dendrobium scabrilingue.</title>
        <authorList>
            <person name="Kuncharoen N."/>
            <person name="Kudo T."/>
            <person name="Ohkuma M."/>
            <person name="Yuki M."/>
            <person name="Tanasupawat S."/>
        </authorList>
    </citation>
    <scope>NUCLEOTIDE SEQUENCE [LARGE SCALE GENOMIC DNA]</scope>
    <source>
        <strain evidence="1 4">AZ1-7</strain>
        <strain evidence="2 3">DS1-2</strain>
    </source>
</reference>
<gene>
    <name evidence="2" type="ORF">D7318_21660</name>
    <name evidence="1" type="ORF">D7319_22800</name>
</gene>
<dbReference type="Proteomes" id="UP000268652">
    <property type="component" value="Unassembled WGS sequence"/>
</dbReference>
<proteinExistence type="predicted"/>
<dbReference type="CDD" id="cd02440">
    <property type="entry name" value="AdoMet_MTases"/>
    <property type="match status" value="1"/>
</dbReference>
<organism evidence="1 4">
    <name type="scientific">Streptomyces radicis</name>
    <dbReference type="NCBI Taxonomy" id="1750517"/>
    <lineage>
        <taxon>Bacteria</taxon>
        <taxon>Bacillati</taxon>
        <taxon>Actinomycetota</taxon>
        <taxon>Actinomycetes</taxon>
        <taxon>Kitasatosporales</taxon>
        <taxon>Streptomycetaceae</taxon>
        <taxon>Streptomyces</taxon>
    </lineage>
</organism>
<dbReference type="Gene3D" id="3.40.50.150">
    <property type="entry name" value="Vaccinia Virus protein VP39"/>
    <property type="match status" value="1"/>
</dbReference>
<dbReference type="Proteomes" id="UP000275024">
    <property type="component" value="Unassembled WGS sequence"/>
</dbReference>
<evidence type="ECO:0000313" key="3">
    <source>
        <dbReference type="Proteomes" id="UP000268652"/>
    </source>
</evidence>
<dbReference type="RefSeq" id="WP_120698806.1">
    <property type="nucleotide sequence ID" value="NZ_RBDX01000021.1"/>
</dbReference>
<protein>
    <submittedName>
        <fullName evidence="1">Class I SAM-dependent methyltransferase</fullName>
    </submittedName>
</protein>
<dbReference type="EMBL" id="RBDX01000021">
    <property type="protein sequence ID" value="RKN06325.1"/>
    <property type="molecule type" value="Genomic_DNA"/>
</dbReference>
<dbReference type="Pfam" id="PF13489">
    <property type="entry name" value="Methyltransf_23"/>
    <property type="match status" value="1"/>
</dbReference>
<name>A0A3A9VZ94_9ACTN</name>
<dbReference type="InterPro" id="IPR029063">
    <property type="entry name" value="SAM-dependent_MTases_sf"/>
</dbReference>
<keyword evidence="3" id="KW-1185">Reference proteome</keyword>
<comment type="caution">
    <text evidence="1">The sequence shown here is derived from an EMBL/GenBank/DDBJ whole genome shotgun (WGS) entry which is preliminary data.</text>
</comment>
<dbReference type="AlphaFoldDB" id="A0A3A9VZ94"/>
<keyword evidence="1" id="KW-0489">Methyltransferase</keyword>
<keyword evidence="1" id="KW-0808">Transferase</keyword>
<evidence type="ECO:0000313" key="1">
    <source>
        <dbReference type="EMBL" id="RKN06325.1"/>
    </source>
</evidence>
<evidence type="ECO:0000313" key="4">
    <source>
        <dbReference type="Proteomes" id="UP000275024"/>
    </source>
</evidence>
<sequence>MASRNGRDAHAERVATAYNALNEKGYFADEIGGNEGYLGGLMRHYVPKDAMSVLEVGGATGLWMRQVLRARPALRDVTVVELSDAAERCRARLAPLLADRPAGRLEVVQDDFLRAADRLRPAGTVVSSFVADHMGDPAAYLARLHDLAEPGGRVIAVEVQTSERAPLGTVTPGVVAASFFRLCGVHLRLGKLPPLRGVLRSMPLYKLSDEEAFRELRSSTDAYAFPRAAWRAVRDAYPGAVYHDLGMAGMLVLPKPATA</sequence>
<dbReference type="SUPFAM" id="SSF53335">
    <property type="entry name" value="S-adenosyl-L-methionine-dependent methyltransferases"/>
    <property type="match status" value="1"/>
</dbReference>
<dbReference type="OrthoDB" id="9801538at2"/>